<dbReference type="PANTHER" id="PTHR37314">
    <property type="entry name" value="SLR0142 PROTEIN"/>
    <property type="match status" value="1"/>
</dbReference>
<name>A0A087CLU2_9BIFI</name>
<reference evidence="2 3" key="1">
    <citation type="submission" date="2014-03" db="EMBL/GenBank/DDBJ databases">
        <title>Genomics of Bifidobacteria.</title>
        <authorList>
            <person name="Ventura M."/>
            <person name="Milani C."/>
            <person name="Lugli G.A."/>
        </authorList>
    </citation>
    <scope>NUCLEOTIDE SEQUENCE [LARGE SCALE GENOMIC DNA]</scope>
    <source>
        <strain evidence="2 3">LMG 21775</strain>
    </source>
</reference>
<dbReference type="InterPro" id="IPR010699">
    <property type="entry name" value="DUF1275"/>
</dbReference>
<dbReference type="Proteomes" id="UP000029050">
    <property type="component" value="Unassembled WGS sequence"/>
</dbReference>
<feature type="transmembrane region" description="Helical" evidence="1">
    <location>
        <begin position="212"/>
        <end position="230"/>
    </location>
</feature>
<keyword evidence="1" id="KW-1133">Transmembrane helix</keyword>
<evidence type="ECO:0000256" key="1">
    <source>
        <dbReference type="SAM" id="Phobius"/>
    </source>
</evidence>
<dbReference type="Pfam" id="PF06912">
    <property type="entry name" value="DUF1275"/>
    <property type="match status" value="1"/>
</dbReference>
<gene>
    <name evidence="2" type="ORF">BPSY_0120</name>
</gene>
<feature type="transmembrane region" description="Helical" evidence="1">
    <location>
        <begin position="102"/>
        <end position="123"/>
    </location>
</feature>
<dbReference type="eggNOG" id="COG3619">
    <property type="taxonomic scope" value="Bacteria"/>
</dbReference>
<organism evidence="2 3">
    <name type="scientific">Bifidobacterium psychraerophilum</name>
    <dbReference type="NCBI Taxonomy" id="218140"/>
    <lineage>
        <taxon>Bacteria</taxon>
        <taxon>Bacillati</taxon>
        <taxon>Actinomycetota</taxon>
        <taxon>Actinomycetes</taxon>
        <taxon>Bifidobacteriales</taxon>
        <taxon>Bifidobacteriaceae</taxon>
        <taxon>Bifidobacterium</taxon>
    </lineage>
</organism>
<sequence length="243" mass="26037">MNKVGSMYRAVLTADKKDGPLPLLLAMLTFVTGLVDAFSYLLLGRVFVANITGSLMFLGFALGGAPGFFWKSYVLALIPFLLAAASGGLLIKAFGRHRGRHLLSSLLLQDAVVCLALIVALMMPLDRPYATEVLTVLLAVAFGLQNSTVRALRVPDMTTTVLTLTMTGIASDWSSTGSGRAQLGRRSASIVSMFAGAIIGAVIIRYTHYQLVLIIAVVVISLCAILAIRLRNSTAPWTRRRPA</sequence>
<feature type="transmembrane region" description="Helical" evidence="1">
    <location>
        <begin position="50"/>
        <end position="70"/>
    </location>
</feature>
<dbReference type="PANTHER" id="PTHR37314:SF4">
    <property type="entry name" value="UPF0700 TRANSMEMBRANE PROTEIN YOAK"/>
    <property type="match status" value="1"/>
</dbReference>
<feature type="transmembrane region" description="Helical" evidence="1">
    <location>
        <begin position="129"/>
        <end position="147"/>
    </location>
</feature>
<keyword evidence="1" id="KW-0812">Transmembrane</keyword>
<dbReference type="RefSeq" id="WP_202961747.1">
    <property type="nucleotide sequence ID" value="NZ_JBDNLK010000007.1"/>
</dbReference>
<dbReference type="AlphaFoldDB" id="A0A087CLU2"/>
<protein>
    <recommendedName>
        <fullName evidence="4">DUF1275 domain-containing protein</fullName>
    </recommendedName>
</protein>
<dbReference type="STRING" id="218140.BPSY_0120"/>
<dbReference type="EMBL" id="JGZI01000002">
    <property type="protein sequence ID" value="KFI84242.1"/>
    <property type="molecule type" value="Genomic_DNA"/>
</dbReference>
<evidence type="ECO:0008006" key="4">
    <source>
        <dbReference type="Google" id="ProtNLM"/>
    </source>
</evidence>
<keyword evidence="1" id="KW-0472">Membrane</keyword>
<dbReference type="GeneID" id="98299363"/>
<accession>A0A087CLU2</accession>
<comment type="caution">
    <text evidence="2">The sequence shown here is derived from an EMBL/GenBank/DDBJ whole genome shotgun (WGS) entry which is preliminary data.</text>
</comment>
<proteinExistence type="predicted"/>
<keyword evidence="3" id="KW-1185">Reference proteome</keyword>
<evidence type="ECO:0000313" key="2">
    <source>
        <dbReference type="EMBL" id="KFI84242.1"/>
    </source>
</evidence>
<evidence type="ECO:0000313" key="3">
    <source>
        <dbReference type="Proteomes" id="UP000029050"/>
    </source>
</evidence>
<feature type="transmembrane region" description="Helical" evidence="1">
    <location>
        <begin position="76"/>
        <end position="95"/>
    </location>
</feature>
<feature type="transmembrane region" description="Helical" evidence="1">
    <location>
        <begin position="20"/>
        <end position="43"/>
    </location>
</feature>
<feature type="transmembrane region" description="Helical" evidence="1">
    <location>
        <begin position="188"/>
        <end position="206"/>
    </location>
</feature>